<dbReference type="NCBIfam" id="TIGR00035">
    <property type="entry name" value="asp_race"/>
    <property type="match status" value="1"/>
</dbReference>
<dbReference type="InterPro" id="IPR015942">
    <property type="entry name" value="Asp/Glu/hydantoin_racemase"/>
</dbReference>
<comment type="caution">
    <text evidence="3">The sequence shown here is derived from an EMBL/GenBank/DDBJ whole genome shotgun (WGS) entry which is preliminary data.</text>
</comment>
<organism evidence="3 4">
    <name type="scientific">Bosea rubneri</name>
    <dbReference type="NCBI Taxonomy" id="3075434"/>
    <lineage>
        <taxon>Bacteria</taxon>
        <taxon>Pseudomonadati</taxon>
        <taxon>Pseudomonadota</taxon>
        <taxon>Alphaproteobacteria</taxon>
        <taxon>Hyphomicrobiales</taxon>
        <taxon>Boseaceae</taxon>
        <taxon>Bosea</taxon>
    </lineage>
</organism>
<reference evidence="3 4" key="1">
    <citation type="submission" date="2023-09" db="EMBL/GenBank/DDBJ databases">
        <title>Whole genome shotgun sequencing (WGS) of Bosea sp. ZW T0_25, isolated from stored onions (Allium cepa).</title>
        <authorList>
            <person name="Stoll D.A."/>
            <person name="Huch M."/>
        </authorList>
    </citation>
    <scope>NUCLEOTIDE SEQUENCE [LARGE SCALE GENOMIC DNA]</scope>
    <source>
        <strain evidence="3 4">ZW T0_25</strain>
    </source>
</reference>
<dbReference type="SUPFAM" id="SSF53681">
    <property type="entry name" value="Aspartate/glutamate racemase"/>
    <property type="match status" value="2"/>
</dbReference>
<dbReference type="PANTHER" id="PTHR21198">
    <property type="entry name" value="GLUTAMATE RACEMASE"/>
    <property type="match status" value="1"/>
</dbReference>
<proteinExistence type="inferred from homology"/>
<keyword evidence="2" id="KW-0413">Isomerase</keyword>
<dbReference type="Pfam" id="PF01177">
    <property type="entry name" value="Asp_Glu_race"/>
    <property type="match status" value="1"/>
</dbReference>
<dbReference type="InterPro" id="IPR001920">
    <property type="entry name" value="Asp/Glu_race"/>
</dbReference>
<name>A0ABU3S4V5_9HYPH</name>
<evidence type="ECO:0000313" key="4">
    <source>
        <dbReference type="Proteomes" id="UP001254257"/>
    </source>
</evidence>
<gene>
    <name evidence="3" type="ORF">RKE40_07945</name>
</gene>
<dbReference type="RefSeq" id="WP_316017692.1">
    <property type="nucleotide sequence ID" value="NZ_JAWDID010000008.1"/>
</dbReference>
<evidence type="ECO:0000256" key="2">
    <source>
        <dbReference type="ARBA" id="ARBA00023235"/>
    </source>
</evidence>
<dbReference type="Proteomes" id="UP001254257">
    <property type="component" value="Unassembled WGS sequence"/>
</dbReference>
<dbReference type="Gene3D" id="3.40.50.1860">
    <property type="match status" value="2"/>
</dbReference>
<evidence type="ECO:0000256" key="1">
    <source>
        <dbReference type="ARBA" id="ARBA00007847"/>
    </source>
</evidence>
<sequence length="231" mass="24847">MKPLGLLGGMSWESTAVYYRLLNEGARARLGGLHSAPLLLHSFDFAEIARLQAAGAMAELAGLMTAAARGLERAGAAGLLICANTMHSLAPEIEAAVGIPLIHLVDTTARAIEAAGCSRPALFATRYTMEQEFYRHRLARSGLLSPVIPDARGRLAINDIIFEELCRGIVRPQSRLTCLREVERMRPQAIDSVILGCTELTLLLSQGDFSLPVFDTTKLHVAAALDFALPG</sequence>
<protein>
    <submittedName>
        <fullName evidence="3">Aspartate/glutamate racemase family protein</fullName>
    </submittedName>
</protein>
<dbReference type="EMBL" id="JAWDID010000008">
    <property type="protein sequence ID" value="MDU0339808.1"/>
    <property type="molecule type" value="Genomic_DNA"/>
</dbReference>
<accession>A0ABU3S4V5</accession>
<dbReference type="InterPro" id="IPR004380">
    <property type="entry name" value="Asp_race"/>
</dbReference>
<comment type="similarity">
    <text evidence="1">Belongs to the aspartate/glutamate racemases family.</text>
</comment>
<evidence type="ECO:0000313" key="3">
    <source>
        <dbReference type="EMBL" id="MDU0339808.1"/>
    </source>
</evidence>
<dbReference type="PANTHER" id="PTHR21198:SF7">
    <property type="entry name" value="ASPARTATE-GLUTAMATE RACEMASE FAMILY"/>
    <property type="match status" value="1"/>
</dbReference>
<keyword evidence="4" id="KW-1185">Reference proteome</keyword>